<dbReference type="PANTHER" id="PTHR30619">
    <property type="entry name" value="DNA INTERNALIZATION/COMPETENCE PROTEIN COMEC/REC2"/>
    <property type="match status" value="1"/>
</dbReference>
<feature type="transmembrane region" description="Helical" evidence="7">
    <location>
        <begin position="575"/>
        <end position="594"/>
    </location>
</feature>
<evidence type="ECO:0000256" key="4">
    <source>
        <dbReference type="ARBA" id="ARBA00022989"/>
    </source>
</evidence>
<keyword evidence="5 7" id="KW-0472">Membrane</keyword>
<evidence type="ECO:0000259" key="9">
    <source>
        <dbReference type="Pfam" id="PF13567"/>
    </source>
</evidence>
<feature type="transmembrane region" description="Helical" evidence="7">
    <location>
        <begin position="78"/>
        <end position="97"/>
    </location>
</feature>
<dbReference type="InterPro" id="IPR052159">
    <property type="entry name" value="Competence_DNA_uptake"/>
</dbReference>
<evidence type="ECO:0000256" key="6">
    <source>
        <dbReference type="SAM" id="MobiDB-lite"/>
    </source>
</evidence>
<feature type="domain" description="DUF4131" evidence="9">
    <location>
        <begin position="33"/>
        <end position="233"/>
    </location>
</feature>
<feature type="domain" description="ComEC/Rec2-related protein" evidence="8">
    <location>
        <begin position="283"/>
        <end position="550"/>
    </location>
</feature>
<evidence type="ECO:0000256" key="7">
    <source>
        <dbReference type="SAM" id="Phobius"/>
    </source>
</evidence>
<feature type="transmembrane region" description="Helical" evidence="7">
    <location>
        <begin position="666"/>
        <end position="687"/>
    </location>
</feature>
<evidence type="ECO:0000259" key="8">
    <source>
        <dbReference type="Pfam" id="PF03772"/>
    </source>
</evidence>
<reference evidence="11" key="1">
    <citation type="journal article" date="2019" name="Int. J. Syst. Evol. Microbiol.">
        <title>The Global Catalogue of Microorganisms (GCM) 10K type strain sequencing project: providing services to taxonomists for standard genome sequencing and annotation.</title>
        <authorList>
            <consortium name="The Broad Institute Genomics Platform"/>
            <consortium name="The Broad Institute Genome Sequencing Center for Infectious Disease"/>
            <person name="Wu L."/>
            <person name="Ma J."/>
        </authorList>
    </citation>
    <scope>NUCLEOTIDE SEQUENCE [LARGE SCALE GENOMIC DNA]</scope>
    <source>
        <strain evidence="11">JCM 3369</strain>
    </source>
</reference>
<dbReference type="Pfam" id="PF13567">
    <property type="entry name" value="DUF4131"/>
    <property type="match status" value="1"/>
</dbReference>
<sequence>MPPLGDPNQTTLLCALVFCAGIGLYFQLPEEPEPWALALLWLGLALACCWQGVRALLVPRRGQPTPFLFPASRLTSRLLLISLLLVSGVACGAWRSLQVAGPRLDAPRVVRVLAHVESTEPRERGLRLVLKILALQDRQGRPQTDQGGRTDLLGMRVRVNVRAPKATSRDAGLPSPPEGPRSGLQASGPQPGDRIEARLRLVPGGGPAAPGAYDFAFWSYFAGLGASGQVLGPISFVEMPQASDDTGWRGRASRGLEALRADLARRLLASAGGGPEAGLAVALLVGDRSGVGEAAEEDLRQAGLAHILAISGLHMAIFAGAGYAAVGLVLALLPGFSLSAPTHKIAAVAGLALATLYLVISGAAVPTQRSFLMVALVFLARLTDRRGLTLHSVALAGILLLVPAPERLLSPGFQMSFGAVLCLVAVYEGWRRAGGREGGRRRRARPATRSRSLRLAGAVGRYGLGLLVTSLVAGTITGVIGAHHFGRIAPFGLLGNLLAMPLFALIIMPLGGLALLLLPLGLASLPLQGMTLALGWLLEIAHAVARFGTGDGSGIGGAVGAVAGAVAGAVPPPGVTASLLLGGGLICLTLAWAARGTSPRAGLGGGARLAGDPDREPVPFARQQGGQGDAWDAGVPSGRAQGPFVRMRQAGQGAARGLRDMSRRAAPGLIGAAGPLAAIGLGLVLWGQERPPDLQVSADGRHVAFRTRTGDLVTTARARSLQAEVWFTTEGETGGHRGVTSLLRSCDAGGCVMRGYGTEGAGAHDSREHGASGRSTDPSGPSDPQEGAAAAPEPRRREGSAYGVLPGSLRIALPKTGAALREDCLLADVIVTALIAPPDCAASLVLDQRRLATGGAVSVWLTPHPDAPRVEKGDHLTGSSSGSGSEREVPRGLETPGLATPERLSEPEAKSGAAGPPSGLVLHVRSAIPSLRRPWMPRLEADAEAMGSAAAGSR</sequence>
<dbReference type="PANTHER" id="PTHR30619:SF1">
    <property type="entry name" value="RECOMBINATION PROTEIN 2"/>
    <property type="match status" value="1"/>
</dbReference>
<feature type="transmembrane region" description="Helical" evidence="7">
    <location>
        <begin position="459"/>
        <end position="482"/>
    </location>
</feature>
<dbReference type="EMBL" id="JBHUFA010000001">
    <property type="protein sequence ID" value="MFD1694173.1"/>
    <property type="molecule type" value="Genomic_DNA"/>
</dbReference>
<feature type="region of interest" description="Disordered" evidence="6">
    <location>
        <begin position="164"/>
        <end position="192"/>
    </location>
</feature>
<keyword evidence="11" id="KW-1185">Reference proteome</keyword>
<feature type="region of interest" description="Disordered" evidence="6">
    <location>
        <begin position="860"/>
        <end position="920"/>
    </location>
</feature>
<feature type="transmembrane region" description="Helical" evidence="7">
    <location>
        <begin position="411"/>
        <end position="430"/>
    </location>
</feature>
<evidence type="ECO:0000256" key="1">
    <source>
        <dbReference type="ARBA" id="ARBA00004651"/>
    </source>
</evidence>
<evidence type="ECO:0000256" key="5">
    <source>
        <dbReference type="ARBA" id="ARBA00023136"/>
    </source>
</evidence>
<feature type="region of interest" description="Disordered" evidence="6">
    <location>
        <begin position="759"/>
        <end position="801"/>
    </location>
</feature>
<keyword evidence="3 7" id="KW-0812">Transmembrane</keyword>
<dbReference type="InterPro" id="IPR025405">
    <property type="entry name" value="DUF4131"/>
</dbReference>
<evidence type="ECO:0000313" key="10">
    <source>
        <dbReference type="EMBL" id="MFD1694173.1"/>
    </source>
</evidence>
<proteinExistence type="predicted"/>
<feature type="transmembrane region" description="Helical" evidence="7">
    <location>
        <begin position="387"/>
        <end position="405"/>
    </location>
</feature>
<feature type="transmembrane region" description="Helical" evidence="7">
    <location>
        <begin position="307"/>
        <end position="333"/>
    </location>
</feature>
<dbReference type="Proteomes" id="UP001597327">
    <property type="component" value="Unassembled WGS sequence"/>
</dbReference>
<feature type="compositionally biased region" description="Basic and acidic residues" evidence="6">
    <location>
        <begin position="866"/>
        <end position="875"/>
    </location>
</feature>
<feature type="transmembrane region" description="Helical" evidence="7">
    <location>
        <begin position="12"/>
        <end position="28"/>
    </location>
</feature>
<dbReference type="Pfam" id="PF03772">
    <property type="entry name" value="Competence"/>
    <property type="match status" value="1"/>
</dbReference>
<dbReference type="RefSeq" id="WP_188318814.1">
    <property type="nucleotide sequence ID" value="NZ_JBHUFA010000001.1"/>
</dbReference>
<comment type="subcellular location">
    <subcellularLocation>
        <location evidence="1">Cell membrane</location>
        <topology evidence="1">Multi-pass membrane protein</topology>
    </subcellularLocation>
</comment>
<keyword evidence="2" id="KW-1003">Cell membrane</keyword>
<evidence type="ECO:0000256" key="3">
    <source>
        <dbReference type="ARBA" id="ARBA00022692"/>
    </source>
</evidence>
<name>A0ABW4JSU6_9HYPH</name>
<dbReference type="NCBIfam" id="TIGR00360">
    <property type="entry name" value="ComEC_N-term"/>
    <property type="match status" value="1"/>
</dbReference>
<keyword evidence="4 7" id="KW-1133">Transmembrane helix</keyword>
<feature type="compositionally biased region" description="Basic and acidic residues" evidence="6">
    <location>
        <begin position="762"/>
        <end position="771"/>
    </location>
</feature>
<evidence type="ECO:0000313" key="11">
    <source>
        <dbReference type="Proteomes" id="UP001597327"/>
    </source>
</evidence>
<dbReference type="InterPro" id="IPR004477">
    <property type="entry name" value="ComEC_N"/>
</dbReference>
<organism evidence="10 11">
    <name type="scientific">Roseibium aestuarii</name>
    <dbReference type="NCBI Taxonomy" id="2600299"/>
    <lineage>
        <taxon>Bacteria</taxon>
        <taxon>Pseudomonadati</taxon>
        <taxon>Pseudomonadota</taxon>
        <taxon>Alphaproteobacteria</taxon>
        <taxon>Hyphomicrobiales</taxon>
        <taxon>Stappiaceae</taxon>
        <taxon>Roseibium</taxon>
    </lineage>
</organism>
<accession>A0ABW4JSU6</accession>
<protein>
    <submittedName>
        <fullName evidence="10">ComEC/Rec2 family competence protein</fullName>
    </submittedName>
</protein>
<feature type="transmembrane region" description="Helical" evidence="7">
    <location>
        <begin position="345"/>
        <end position="366"/>
    </location>
</feature>
<comment type="caution">
    <text evidence="10">The sequence shown here is derived from an EMBL/GenBank/DDBJ whole genome shotgun (WGS) entry which is preliminary data.</text>
</comment>
<feature type="transmembrane region" description="Helical" evidence="7">
    <location>
        <begin position="34"/>
        <end position="57"/>
    </location>
</feature>
<evidence type="ECO:0000256" key="2">
    <source>
        <dbReference type="ARBA" id="ARBA00022475"/>
    </source>
</evidence>
<gene>
    <name evidence="10" type="ORF">ACFSC7_01505</name>
</gene>